<comment type="catalytic activity">
    <reaction evidence="6">
        <text>Couples ATP hydrolysis with the unwinding of duplex DNA by translocating in the 3'-5' direction.</text>
        <dbReference type="EC" id="5.6.2.4"/>
    </reaction>
</comment>
<gene>
    <name evidence="11" type="ORF">NN4_45640</name>
</gene>
<evidence type="ECO:0000256" key="5">
    <source>
        <dbReference type="ARBA" id="ARBA00023235"/>
    </source>
</evidence>
<dbReference type="Proteomes" id="UP000321424">
    <property type="component" value="Unassembled WGS sequence"/>
</dbReference>
<sequence>MLTYNRTLEGYIAELARQQVPTSDNIDLQVTTFAKFAGDLVGANPDDYADTILARLLSTFSMPRSFLQDEVQYVLGRFEFDKLEDYVTTVREGRGASPRMASPARRRLLDEVIYPYLKEKQAYDVRDWNDIAVSAGKAPCQQWDVVIVDEAQDFSANQVRTILKHLAPDHSITFVIDAAQRIYPRSFTWKEVGLQVTGASSKTLRHNHRNSREIAAFARGVIDGMTVGDDGVLPDFDVAIESGPMPVVLVGTYSAQLQWVLDNIISADNLSGESVVFLHPKGGRWFDYARRELRNNNIPLVELTRSRSWPAGNENVALSTIHSAKGLEFDHVVILGLNQQVTPHGDGEGDVGLETLRRLLAMGIGRARRTVTLGFKAGTESSLVEFLNPATYLRINL</sequence>
<keyword evidence="12" id="KW-1185">Reference proteome</keyword>
<evidence type="ECO:0000259" key="9">
    <source>
        <dbReference type="Pfam" id="PF00580"/>
    </source>
</evidence>
<evidence type="ECO:0000256" key="1">
    <source>
        <dbReference type="ARBA" id="ARBA00022741"/>
    </source>
</evidence>
<dbReference type="Pfam" id="PF13361">
    <property type="entry name" value="UvrD_C"/>
    <property type="match status" value="1"/>
</dbReference>
<dbReference type="EMBL" id="BJXA01000031">
    <property type="protein sequence ID" value="GEM40045.1"/>
    <property type="molecule type" value="Genomic_DNA"/>
</dbReference>
<dbReference type="GO" id="GO:0003677">
    <property type="term" value="F:DNA binding"/>
    <property type="evidence" value="ECO:0007669"/>
    <property type="project" value="InterPro"/>
</dbReference>
<dbReference type="GO" id="GO:0043138">
    <property type="term" value="F:3'-5' DNA helicase activity"/>
    <property type="evidence" value="ECO:0007669"/>
    <property type="project" value="UniProtKB-EC"/>
</dbReference>
<keyword evidence="3 11" id="KW-0347">Helicase</keyword>
<dbReference type="GO" id="GO:0000725">
    <property type="term" value="P:recombinational repair"/>
    <property type="evidence" value="ECO:0007669"/>
    <property type="project" value="TreeGrafter"/>
</dbReference>
<evidence type="ECO:0000256" key="8">
    <source>
        <dbReference type="ARBA" id="ARBA00048988"/>
    </source>
</evidence>
<evidence type="ECO:0000256" key="3">
    <source>
        <dbReference type="ARBA" id="ARBA00022806"/>
    </source>
</evidence>
<feature type="domain" description="UvrD-like helicase ATP-binding" evidence="9">
    <location>
        <begin position="106"/>
        <end position="183"/>
    </location>
</feature>
<dbReference type="InterPro" id="IPR014017">
    <property type="entry name" value="DNA_helicase_UvrD-like_C"/>
</dbReference>
<evidence type="ECO:0000259" key="10">
    <source>
        <dbReference type="Pfam" id="PF13361"/>
    </source>
</evidence>
<comment type="caution">
    <text evidence="11">The sequence shown here is derived from an EMBL/GenBank/DDBJ whole genome shotgun (WGS) entry which is preliminary data.</text>
</comment>
<name>A0A511MHC4_9NOCA</name>
<dbReference type="PANTHER" id="PTHR11070">
    <property type="entry name" value="UVRD / RECB / PCRA DNA HELICASE FAMILY MEMBER"/>
    <property type="match status" value="1"/>
</dbReference>
<organism evidence="11 12">
    <name type="scientific">Nocardia ninae NBRC 108245</name>
    <dbReference type="NCBI Taxonomy" id="1210091"/>
    <lineage>
        <taxon>Bacteria</taxon>
        <taxon>Bacillati</taxon>
        <taxon>Actinomycetota</taxon>
        <taxon>Actinomycetes</taxon>
        <taxon>Mycobacteriales</taxon>
        <taxon>Nocardiaceae</taxon>
        <taxon>Nocardia</taxon>
    </lineage>
</organism>
<evidence type="ECO:0000256" key="4">
    <source>
        <dbReference type="ARBA" id="ARBA00022840"/>
    </source>
</evidence>
<keyword evidence="5" id="KW-0413">Isomerase</keyword>
<dbReference type="PANTHER" id="PTHR11070:SF2">
    <property type="entry name" value="ATP-DEPENDENT DNA HELICASE SRS2"/>
    <property type="match status" value="1"/>
</dbReference>
<accession>A0A511MHC4</accession>
<dbReference type="GO" id="GO:0016887">
    <property type="term" value="F:ATP hydrolysis activity"/>
    <property type="evidence" value="ECO:0007669"/>
    <property type="project" value="RHEA"/>
</dbReference>
<keyword evidence="4" id="KW-0067">ATP-binding</keyword>
<comment type="catalytic activity">
    <reaction evidence="8">
        <text>ATP + H2O = ADP + phosphate + H(+)</text>
        <dbReference type="Rhea" id="RHEA:13065"/>
        <dbReference type="ChEBI" id="CHEBI:15377"/>
        <dbReference type="ChEBI" id="CHEBI:15378"/>
        <dbReference type="ChEBI" id="CHEBI:30616"/>
        <dbReference type="ChEBI" id="CHEBI:43474"/>
        <dbReference type="ChEBI" id="CHEBI:456216"/>
        <dbReference type="EC" id="5.6.2.4"/>
    </reaction>
</comment>
<dbReference type="InterPro" id="IPR000212">
    <property type="entry name" value="DNA_helicase_UvrD/REP"/>
</dbReference>
<dbReference type="GO" id="GO:0005524">
    <property type="term" value="F:ATP binding"/>
    <property type="evidence" value="ECO:0007669"/>
    <property type="project" value="UniProtKB-KW"/>
</dbReference>
<evidence type="ECO:0000313" key="11">
    <source>
        <dbReference type="EMBL" id="GEM40045.1"/>
    </source>
</evidence>
<keyword evidence="1" id="KW-0547">Nucleotide-binding</keyword>
<dbReference type="Pfam" id="PF00580">
    <property type="entry name" value="UvrD-helicase"/>
    <property type="match status" value="1"/>
</dbReference>
<dbReference type="EC" id="5.6.2.4" evidence="7"/>
<dbReference type="InterPro" id="IPR014016">
    <property type="entry name" value="UvrD-like_ATP-bd"/>
</dbReference>
<evidence type="ECO:0000256" key="7">
    <source>
        <dbReference type="ARBA" id="ARBA00034808"/>
    </source>
</evidence>
<evidence type="ECO:0000256" key="6">
    <source>
        <dbReference type="ARBA" id="ARBA00034617"/>
    </source>
</evidence>
<dbReference type="SUPFAM" id="SSF52540">
    <property type="entry name" value="P-loop containing nucleoside triphosphate hydrolases"/>
    <property type="match status" value="1"/>
</dbReference>
<feature type="domain" description="UvrD-like helicase C-terminal" evidence="10">
    <location>
        <begin position="313"/>
        <end position="372"/>
    </location>
</feature>
<dbReference type="InterPro" id="IPR027417">
    <property type="entry name" value="P-loop_NTPase"/>
</dbReference>
<evidence type="ECO:0000256" key="2">
    <source>
        <dbReference type="ARBA" id="ARBA00022801"/>
    </source>
</evidence>
<protein>
    <recommendedName>
        <fullName evidence="7">DNA 3'-5' helicase</fullName>
        <ecNumber evidence="7">5.6.2.4</ecNumber>
    </recommendedName>
</protein>
<dbReference type="AlphaFoldDB" id="A0A511MHC4"/>
<proteinExistence type="predicted"/>
<dbReference type="Gene3D" id="3.40.50.300">
    <property type="entry name" value="P-loop containing nucleotide triphosphate hydrolases"/>
    <property type="match status" value="2"/>
</dbReference>
<keyword evidence="2" id="KW-0378">Hydrolase</keyword>
<evidence type="ECO:0000313" key="12">
    <source>
        <dbReference type="Proteomes" id="UP000321424"/>
    </source>
</evidence>
<reference evidence="11 12" key="1">
    <citation type="submission" date="2019-07" db="EMBL/GenBank/DDBJ databases">
        <title>Whole genome shotgun sequence of Nocardia ninae NBRC 108245.</title>
        <authorList>
            <person name="Hosoyama A."/>
            <person name="Uohara A."/>
            <person name="Ohji S."/>
            <person name="Ichikawa N."/>
        </authorList>
    </citation>
    <scope>NUCLEOTIDE SEQUENCE [LARGE SCALE GENOMIC DNA]</scope>
    <source>
        <strain evidence="11 12">NBRC 108245</strain>
    </source>
</reference>
<dbReference type="GO" id="GO:0005829">
    <property type="term" value="C:cytosol"/>
    <property type="evidence" value="ECO:0007669"/>
    <property type="project" value="TreeGrafter"/>
</dbReference>